<evidence type="ECO:0000256" key="2">
    <source>
        <dbReference type="ARBA" id="ARBA00022670"/>
    </source>
</evidence>
<dbReference type="InterPro" id="IPR057812">
    <property type="entry name" value="SH3_YKFC_2nd"/>
</dbReference>
<evidence type="ECO:0000256" key="4">
    <source>
        <dbReference type="ARBA" id="ARBA00022807"/>
    </source>
</evidence>
<dbReference type="Proteomes" id="UP000515947">
    <property type="component" value="Chromosome"/>
</dbReference>
<sequence>MRRLVARDRELDIGFYAGRRDRRCGHDRTAYSPALTVGDPAQVAVSVATVWRSRTSPRAVDAPALARPARIRQWLSDMTLTQRRELNGRADTQALMGERVTVVRLRDGWAKVVVRDQPTPKDSRGYPGWVPTRQLTARPRPSTPKVVTVTQRTTWLRSDSAAATPLVEISFGTVLPVAGTAGDTVRVVTPLGTVRRIRVGAVVTHRPGKPALPQTRRNLVPTARLFTGLPYLWAGVSGFGLDCSGLTWLDYRSHGIVIPRDASAQAAHGTRVAWSSLRKGDLMFYATNGVVHHVTMYAGSGRMVEAPHTGSSVRTVPVTKVGFYGARRYLP</sequence>
<keyword evidence="4" id="KW-0788">Thiol protease</keyword>
<proteinExistence type="inferred from homology"/>
<dbReference type="InterPro" id="IPR000064">
    <property type="entry name" value="NLP_P60_dom"/>
</dbReference>
<dbReference type="KEGG" id="nmes:H9L09_18745"/>
<dbReference type="PROSITE" id="PS51935">
    <property type="entry name" value="NLPC_P60"/>
    <property type="match status" value="1"/>
</dbReference>
<feature type="domain" description="NlpC/P60" evidence="6">
    <location>
        <begin position="213"/>
        <end position="331"/>
    </location>
</feature>
<dbReference type="AlphaFoldDB" id="A0A7G9RA58"/>
<keyword evidence="2" id="KW-0645">Protease</keyword>
<dbReference type="Gene3D" id="2.30.30.40">
    <property type="entry name" value="SH3 Domains"/>
    <property type="match status" value="2"/>
</dbReference>
<keyword evidence="3" id="KW-0378">Hydrolase</keyword>
<dbReference type="RefSeq" id="WP_187578325.1">
    <property type="nucleotide sequence ID" value="NZ_CP060713.1"/>
</dbReference>
<dbReference type="GO" id="GO:0006508">
    <property type="term" value="P:proteolysis"/>
    <property type="evidence" value="ECO:0007669"/>
    <property type="project" value="UniProtKB-KW"/>
</dbReference>
<evidence type="ECO:0000313" key="7">
    <source>
        <dbReference type="EMBL" id="QNN52483.1"/>
    </source>
</evidence>
<reference evidence="7 8" key="1">
    <citation type="submission" date="2020-08" db="EMBL/GenBank/DDBJ databases">
        <title>Genome sequence of Nocardioides mesophilus KACC 16243T.</title>
        <authorList>
            <person name="Hyun D.-W."/>
            <person name="Bae J.-W."/>
        </authorList>
    </citation>
    <scope>NUCLEOTIDE SEQUENCE [LARGE SCALE GENOMIC DNA]</scope>
    <source>
        <strain evidence="7 8">KACC 16243</strain>
    </source>
</reference>
<comment type="similarity">
    <text evidence="1">Belongs to the peptidase C40 family.</text>
</comment>
<dbReference type="Gene3D" id="3.90.1720.10">
    <property type="entry name" value="endopeptidase domain like (from Nostoc punctiforme)"/>
    <property type="match status" value="1"/>
</dbReference>
<evidence type="ECO:0000259" key="6">
    <source>
        <dbReference type="PROSITE" id="PS51935"/>
    </source>
</evidence>
<keyword evidence="8" id="KW-1185">Reference proteome</keyword>
<dbReference type="InterPro" id="IPR041382">
    <property type="entry name" value="SH3_16"/>
</dbReference>
<name>A0A7G9RA58_9ACTN</name>
<dbReference type="Pfam" id="PF23795">
    <property type="entry name" value="SH3_YKFC_2nd"/>
    <property type="match status" value="1"/>
</dbReference>
<evidence type="ECO:0000313" key="8">
    <source>
        <dbReference type="Proteomes" id="UP000515947"/>
    </source>
</evidence>
<dbReference type="Pfam" id="PF00877">
    <property type="entry name" value="NLPC_P60"/>
    <property type="match status" value="1"/>
</dbReference>
<dbReference type="InterPro" id="IPR051202">
    <property type="entry name" value="Peptidase_C40"/>
</dbReference>
<evidence type="ECO:0000256" key="1">
    <source>
        <dbReference type="ARBA" id="ARBA00007074"/>
    </source>
</evidence>
<dbReference type="InterPro" id="IPR038765">
    <property type="entry name" value="Papain-like_cys_pep_sf"/>
</dbReference>
<feature type="region of interest" description="Disordered" evidence="5">
    <location>
        <begin position="118"/>
        <end position="143"/>
    </location>
</feature>
<dbReference type="SUPFAM" id="SSF54001">
    <property type="entry name" value="Cysteine proteinases"/>
    <property type="match status" value="1"/>
</dbReference>
<protein>
    <submittedName>
        <fullName evidence="7">C40 family peptidase</fullName>
    </submittedName>
</protein>
<evidence type="ECO:0000256" key="5">
    <source>
        <dbReference type="SAM" id="MobiDB-lite"/>
    </source>
</evidence>
<dbReference type="EMBL" id="CP060713">
    <property type="protein sequence ID" value="QNN52483.1"/>
    <property type="molecule type" value="Genomic_DNA"/>
</dbReference>
<evidence type="ECO:0000256" key="3">
    <source>
        <dbReference type="ARBA" id="ARBA00022801"/>
    </source>
</evidence>
<organism evidence="7 8">
    <name type="scientific">Nocardioides mesophilus</name>
    <dbReference type="NCBI Taxonomy" id="433659"/>
    <lineage>
        <taxon>Bacteria</taxon>
        <taxon>Bacillati</taxon>
        <taxon>Actinomycetota</taxon>
        <taxon>Actinomycetes</taxon>
        <taxon>Propionibacteriales</taxon>
        <taxon>Nocardioidaceae</taxon>
        <taxon>Nocardioides</taxon>
    </lineage>
</organism>
<dbReference type="PANTHER" id="PTHR47053">
    <property type="entry name" value="MUREIN DD-ENDOPEPTIDASE MEPH-RELATED"/>
    <property type="match status" value="1"/>
</dbReference>
<gene>
    <name evidence="7" type="ORF">H9L09_18745</name>
</gene>
<dbReference type="GO" id="GO:0008234">
    <property type="term" value="F:cysteine-type peptidase activity"/>
    <property type="evidence" value="ECO:0007669"/>
    <property type="project" value="UniProtKB-KW"/>
</dbReference>
<dbReference type="PANTHER" id="PTHR47053:SF3">
    <property type="entry name" value="GAMMA-D-GLUTAMYL-L-LYSINE DIPEPTIDYL-PEPTIDASE"/>
    <property type="match status" value="1"/>
</dbReference>
<dbReference type="Pfam" id="PF18348">
    <property type="entry name" value="SH3_16"/>
    <property type="match status" value="1"/>
</dbReference>
<accession>A0A7G9RA58</accession>